<evidence type="ECO:0000256" key="1">
    <source>
        <dbReference type="SAM" id="MobiDB-lite"/>
    </source>
</evidence>
<evidence type="ECO:0000313" key="3">
    <source>
        <dbReference type="EMBL" id="KAJ2799586.1"/>
    </source>
</evidence>
<dbReference type="Proteomes" id="UP001140094">
    <property type="component" value="Unassembled WGS sequence"/>
</dbReference>
<evidence type="ECO:0000313" key="4">
    <source>
        <dbReference type="Proteomes" id="UP001140094"/>
    </source>
</evidence>
<accession>A0A9W8HWA2</accession>
<feature type="region of interest" description="Disordered" evidence="1">
    <location>
        <begin position="101"/>
        <end position="199"/>
    </location>
</feature>
<keyword evidence="4" id="KW-1185">Reference proteome</keyword>
<feature type="compositionally biased region" description="Low complexity" evidence="1">
    <location>
        <begin position="102"/>
        <end position="114"/>
    </location>
</feature>
<organism evidence="3 4">
    <name type="scientific">Coemansia guatemalensis</name>
    <dbReference type="NCBI Taxonomy" id="2761395"/>
    <lineage>
        <taxon>Eukaryota</taxon>
        <taxon>Fungi</taxon>
        <taxon>Fungi incertae sedis</taxon>
        <taxon>Zoopagomycota</taxon>
        <taxon>Kickxellomycotina</taxon>
        <taxon>Kickxellomycetes</taxon>
        <taxon>Kickxellales</taxon>
        <taxon>Kickxellaceae</taxon>
        <taxon>Coemansia</taxon>
    </lineage>
</organism>
<name>A0A9W8HWA2_9FUNG</name>
<feature type="compositionally biased region" description="Basic and acidic residues" evidence="1">
    <location>
        <begin position="115"/>
        <end position="128"/>
    </location>
</feature>
<proteinExistence type="predicted"/>
<evidence type="ECO:0000256" key="2">
    <source>
        <dbReference type="SAM" id="Phobius"/>
    </source>
</evidence>
<comment type="caution">
    <text evidence="3">The sequence shown here is derived from an EMBL/GenBank/DDBJ whole genome shotgun (WGS) entry which is preliminary data.</text>
</comment>
<sequence>MPYGSIYGVVSGNTAIAGLYSHSVVYGDDTCGGDKQYHYYTVLTYYLKYARSVLGRTPKEFVEDKDSLSEVRRIINYRMKWSTSANDVGTSMFGGDMLAMQSKASSPNSDPASDSTKDGDDNDSRSSDVGDDNSDSSSDNGSTQNSGDDGNTIDGTNNDSGNSEMGETDHHGSDSISDNSDDSDAGATPSDRDSSYAGPSKGAVVAMGVTIPLVVIGLAVLAYVLFRKHRKKHPLGKWRKGTIKRKSTVRALIEEIGGASRPEVLPTYSDLYDVRVLSLQQQQLASEQPSPSRQ</sequence>
<protein>
    <submittedName>
        <fullName evidence="3">Uncharacterized protein</fullName>
    </submittedName>
</protein>
<keyword evidence="2" id="KW-0812">Transmembrane</keyword>
<dbReference type="OrthoDB" id="5585802at2759"/>
<feature type="transmembrane region" description="Helical" evidence="2">
    <location>
        <begin position="203"/>
        <end position="226"/>
    </location>
</feature>
<dbReference type="AlphaFoldDB" id="A0A9W8HWA2"/>
<keyword evidence="2" id="KW-0472">Membrane</keyword>
<gene>
    <name evidence="3" type="ORF">H4R20_004380</name>
</gene>
<reference evidence="3" key="1">
    <citation type="submission" date="2022-07" db="EMBL/GenBank/DDBJ databases">
        <title>Phylogenomic reconstructions and comparative analyses of Kickxellomycotina fungi.</title>
        <authorList>
            <person name="Reynolds N.K."/>
            <person name="Stajich J.E."/>
            <person name="Barry K."/>
            <person name="Grigoriev I.V."/>
            <person name="Crous P."/>
            <person name="Smith M.E."/>
        </authorList>
    </citation>
    <scope>NUCLEOTIDE SEQUENCE</scope>
    <source>
        <strain evidence="3">NRRL 1565</strain>
    </source>
</reference>
<feature type="compositionally biased region" description="Low complexity" evidence="1">
    <location>
        <begin position="135"/>
        <end position="162"/>
    </location>
</feature>
<dbReference type="EMBL" id="JANBUO010001151">
    <property type="protein sequence ID" value="KAJ2799586.1"/>
    <property type="molecule type" value="Genomic_DNA"/>
</dbReference>
<keyword evidence="2" id="KW-1133">Transmembrane helix</keyword>